<gene>
    <name evidence="5" type="ORF">CGI_10009916</name>
</gene>
<dbReference type="SUPFAM" id="SSF48726">
    <property type="entry name" value="Immunoglobulin"/>
    <property type="match status" value="4"/>
</dbReference>
<evidence type="ECO:0000256" key="2">
    <source>
        <dbReference type="ARBA" id="ARBA00023157"/>
    </source>
</evidence>
<evidence type="ECO:0000313" key="5">
    <source>
        <dbReference type="EMBL" id="EKC35117.1"/>
    </source>
</evidence>
<feature type="region of interest" description="Disordered" evidence="3">
    <location>
        <begin position="892"/>
        <end position="918"/>
    </location>
</feature>
<dbReference type="InterPro" id="IPR013098">
    <property type="entry name" value="Ig_I-set"/>
</dbReference>
<feature type="compositionally biased region" description="Basic and acidic residues" evidence="3">
    <location>
        <begin position="1239"/>
        <end position="1253"/>
    </location>
</feature>
<keyword evidence="4" id="KW-0812">Transmembrane</keyword>
<feature type="compositionally biased region" description="Polar residues" evidence="3">
    <location>
        <begin position="1183"/>
        <end position="1192"/>
    </location>
</feature>
<accession>K1QDZ3</accession>
<dbReference type="Pfam" id="PF13895">
    <property type="entry name" value="Ig_2"/>
    <property type="match status" value="1"/>
</dbReference>
<keyword evidence="2" id="KW-1015">Disulfide bond</keyword>
<dbReference type="SMART" id="SM00408">
    <property type="entry name" value="IGc2"/>
    <property type="match status" value="4"/>
</dbReference>
<feature type="compositionally biased region" description="Basic and acidic residues" evidence="3">
    <location>
        <begin position="1033"/>
        <end position="1055"/>
    </location>
</feature>
<dbReference type="PANTHER" id="PTHR44170:SF59">
    <property type="entry name" value="PROTOGENIN-LIKE"/>
    <property type="match status" value="1"/>
</dbReference>
<evidence type="ECO:0000256" key="1">
    <source>
        <dbReference type="ARBA" id="ARBA00022737"/>
    </source>
</evidence>
<dbReference type="InterPro" id="IPR003961">
    <property type="entry name" value="FN3_dom"/>
</dbReference>
<sequence>MKFFVYIGGSRNFTCFHCGFSEEDLISTGITFTRPDAYNVVAQKGNPLLLNCSVGSNGTARFSWYKDGEPLDLSNQRRVQVVNGSLSFKRVLFRRKKNVTDEGVYECHVRNQIGSIIAKRVKVVIAGIAKSYTEDPQSQEVPLGGVARFHCEIQSTPPPFYLWQKEDRKQIREGPRIKSCRPVTFYKRTLQLLDVRQEDAGDYRCSATGGELHKLPDQVDSLPWKRSNAATLRVISASGRREVTFVAVPAQNTSVEKGKSVILECLADGNPRPHITWYRKDKKPLPHSKMVGGNLRLINVDMDDAGVYVCGVNGTISGRMPETLLTVTTKPVILKKPFNHKYPKTRTSRFACEFAGMPQPKVTWYFNGQQIKNEGRYKVENKVGLKSELVVVNTELSDSGYYQCVGENELGYDMGIARLEIYTGKNPPGLPRNVTAFALDQHTINVYWNNSQTSEPILAYTVEYAVSDNPGKQIQSMVVNGKTSAKIEGLRPYTEYAISIRGYASNSGAGPKSDLIKARTLPSKPSKLPVIREASTTSNSINIEWEDLAPEDRMGVITGHLIEYRHASDTQTHTKEVSGAARSYLISGLTPNTLYKIRVKAGTEMGYPNPPTSANDTVPRPPTNFSVVKVSPSEVNVTWKSLQEEVPVTGYTLSVTKLTGSSQGPQKYQISDPDQSWIKLNNLENKTSYQFVLVANSPLGPSDPVVEEYSPSLPPPPSGLMVLNRTSTAMLLAWSPAPGLGPGEGLQYEVRYQPLTFAMDKEVILKTTQSSLWVRDMKPYTKYRCDVRTVSDGEKGRWSSPIINLTLEGVPSEPRELQGQILEGGIFITWKPPAEPNGNITTYLVMYQILTSTQNLNHWEIKSVNGSLTSATIEELQRGLYRIMLKACTNAGPGPPTDPMEISDINMPQPQPKPSSQEDQKLGIILGVSIGVACIIICILIIMFRNRCFATPQSHITQPAYLHANGHAGGRGNGHVIRAGLNEYQLETCTPMLSSIPGENEHSDSKERRGLIAAMLSGSEVSHVSEDPTSLDKAPDRDSLLDGIDKSLEDTEDSNKSLNEQDSSIQNLPPDVSDDVRQPIAPSHRDVVAQNTSESVATATTCQGEIVSPSHPSLRGYHCKLPTSPEERKHGGSVVASSPSTSVTSNPPPPPPPHYSHQGQPRDKQKGQNKGRGPYPEGKVQDLPTSTCNGHSHGTPRSIHEEPHTKYTSSQERIFTGQRRGDLLRQNAPKVSKGGKGAPNDRGHLRRTADVSV</sequence>
<feature type="region of interest" description="Disordered" evidence="3">
    <location>
        <begin position="1018"/>
        <end position="1078"/>
    </location>
</feature>
<dbReference type="HOGENOM" id="CLU_265590_0_0_1"/>
<dbReference type="EMBL" id="JH818408">
    <property type="protein sequence ID" value="EKC35117.1"/>
    <property type="molecule type" value="Genomic_DNA"/>
</dbReference>
<dbReference type="FunFam" id="2.60.40.10:FF:001223">
    <property type="entry name" value="Sidekick cell adhesion molecule 1"/>
    <property type="match status" value="1"/>
</dbReference>
<dbReference type="AlphaFoldDB" id="K1QDZ3"/>
<reference evidence="5" key="1">
    <citation type="journal article" date="2012" name="Nature">
        <title>The oyster genome reveals stress adaptation and complexity of shell formation.</title>
        <authorList>
            <person name="Zhang G."/>
            <person name="Fang X."/>
            <person name="Guo X."/>
            <person name="Li L."/>
            <person name="Luo R."/>
            <person name="Xu F."/>
            <person name="Yang P."/>
            <person name="Zhang L."/>
            <person name="Wang X."/>
            <person name="Qi H."/>
            <person name="Xiong Z."/>
            <person name="Que H."/>
            <person name="Xie Y."/>
            <person name="Holland P.W."/>
            <person name="Paps J."/>
            <person name="Zhu Y."/>
            <person name="Wu F."/>
            <person name="Chen Y."/>
            <person name="Wang J."/>
            <person name="Peng C."/>
            <person name="Meng J."/>
            <person name="Yang L."/>
            <person name="Liu J."/>
            <person name="Wen B."/>
            <person name="Zhang N."/>
            <person name="Huang Z."/>
            <person name="Zhu Q."/>
            <person name="Feng Y."/>
            <person name="Mount A."/>
            <person name="Hedgecock D."/>
            <person name="Xu Z."/>
            <person name="Liu Y."/>
            <person name="Domazet-Loso T."/>
            <person name="Du Y."/>
            <person name="Sun X."/>
            <person name="Zhang S."/>
            <person name="Liu B."/>
            <person name="Cheng P."/>
            <person name="Jiang X."/>
            <person name="Li J."/>
            <person name="Fan D."/>
            <person name="Wang W."/>
            <person name="Fu W."/>
            <person name="Wang T."/>
            <person name="Wang B."/>
            <person name="Zhang J."/>
            <person name="Peng Z."/>
            <person name="Li Y."/>
            <person name="Li N."/>
            <person name="Wang J."/>
            <person name="Chen M."/>
            <person name="He Y."/>
            <person name="Tan F."/>
            <person name="Song X."/>
            <person name="Zheng Q."/>
            <person name="Huang R."/>
            <person name="Yang H."/>
            <person name="Du X."/>
            <person name="Chen L."/>
            <person name="Yang M."/>
            <person name="Gaffney P.M."/>
            <person name="Wang S."/>
            <person name="Luo L."/>
            <person name="She Z."/>
            <person name="Ming Y."/>
            <person name="Huang W."/>
            <person name="Zhang S."/>
            <person name="Huang B."/>
            <person name="Zhang Y."/>
            <person name="Qu T."/>
            <person name="Ni P."/>
            <person name="Miao G."/>
            <person name="Wang J."/>
            <person name="Wang Q."/>
            <person name="Steinberg C.E."/>
            <person name="Wang H."/>
            <person name="Li N."/>
            <person name="Qian L."/>
            <person name="Zhang G."/>
            <person name="Li Y."/>
            <person name="Yang H."/>
            <person name="Liu X."/>
            <person name="Wang J."/>
            <person name="Yin Y."/>
            <person name="Wang J."/>
        </authorList>
    </citation>
    <scope>NUCLEOTIDE SEQUENCE [LARGE SCALE GENOMIC DNA]</scope>
    <source>
        <strain evidence="5">05x7-T-G4-1.051#20</strain>
    </source>
</reference>
<dbReference type="InterPro" id="IPR003599">
    <property type="entry name" value="Ig_sub"/>
</dbReference>
<dbReference type="InterPro" id="IPR003598">
    <property type="entry name" value="Ig_sub2"/>
</dbReference>
<dbReference type="CDD" id="cd00063">
    <property type="entry name" value="FN3"/>
    <property type="match status" value="5"/>
</dbReference>
<organism evidence="5">
    <name type="scientific">Magallana gigas</name>
    <name type="common">Pacific oyster</name>
    <name type="synonym">Crassostrea gigas</name>
    <dbReference type="NCBI Taxonomy" id="29159"/>
    <lineage>
        <taxon>Eukaryota</taxon>
        <taxon>Metazoa</taxon>
        <taxon>Spiralia</taxon>
        <taxon>Lophotrochozoa</taxon>
        <taxon>Mollusca</taxon>
        <taxon>Bivalvia</taxon>
        <taxon>Autobranchia</taxon>
        <taxon>Pteriomorphia</taxon>
        <taxon>Ostreida</taxon>
        <taxon>Ostreoidea</taxon>
        <taxon>Ostreidae</taxon>
        <taxon>Magallana</taxon>
    </lineage>
</organism>
<feature type="compositionally biased region" description="Low complexity" evidence="3">
    <location>
        <begin position="1133"/>
        <end position="1145"/>
    </location>
</feature>
<dbReference type="SUPFAM" id="SSF49265">
    <property type="entry name" value="Fibronectin type III"/>
    <property type="match status" value="3"/>
</dbReference>
<evidence type="ECO:0000256" key="4">
    <source>
        <dbReference type="SAM" id="Phobius"/>
    </source>
</evidence>
<dbReference type="SMART" id="SM00060">
    <property type="entry name" value="FN3"/>
    <property type="match status" value="5"/>
</dbReference>
<name>K1QDZ3_MAGGI</name>
<dbReference type="SMART" id="SM00409">
    <property type="entry name" value="IG"/>
    <property type="match status" value="4"/>
</dbReference>
<dbReference type="Pfam" id="PF13927">
    <property type="entry name" value="Ig_3"/>
    <property type="match status" value="2"/>
</dbReference>
<dbReference type="GO" id="GO:0016020">
    <property type="term" value="C:membrane"/>
    <property type="evidence" value="ECO:0007669"/>
    <property type="project" value="UniProtKB-SubCell"/>
</dbReference>
<evidence type="ECO:0000256" key="3">
    <source>
        <dbReference type="SAM" id="MobiDB-lite"/>
    </source>
</evidence>
<dbReference type="InterPro" id="IPR013783">
    <property type="entry name" value="Ig-like_fold"/>
</dbReference>
<keyword evidence="1" id="KW-0677">Repeat</keyword>
<dbReference type="InParanoid" id="K1QDZ3"/>
<dbReference type="GO" id="GO:0098609">
    <property type="term" value="P:cell-cell adhesion"/>
    <property type="evidence" value="ECO:0007669"/>
    <property type="project" value="TreeGrafter"/>
</dbReference>
<dbReference type="InterPro" id="IPR007110">
    <property type="entry name" value="Ig-like_dom"/>
</dbReference>
<feature type="region of interest" description="Disordered" evidence="3">
    <location>
        <begin position="1106"/>
        <end position="1253"/>
    </location>
</feature>
<dbReference type="Gene3D" id="2.60.40.10">
    <property type="entry name" value="Immunoglobulins"/>
    <property type="match status" value="9"/>
</dbReference>
<dbReference type="Pfam" id="PF07679">
    <property type="entry name" value="I-set"/>
    <property type="match status" value="1"/>
</dbReference>
<dbReference type="PANTHER" id="PTHR44170">
    <property type="entry name" value="PROTEIN SIDEKICK"/>
    <property type="match status" value="1"/>
</dbReference>
<keyword evidence="4" id="KW-1133">Transmembrane helix</keyword>
<dbReference type="CDD" id="cd00096">
    <property type="entry name" value="Ig"/>
    <property type="match status" value="1"/>
</dbReference>
<dbReference type="InterPro" id="IPR036179">
    <property type="entry name" value="Ig-like_dom_sf"/>
</dbReference>
<dbReference type="PROSITE" id="PS50835">
    <property type="entry name" value="IG_LIKE"/>
    <property type="match status" value="4"/>
</dbReference>
<keyword evidence="4" id="KW-0472">Membrane</keyword>
<proteinExistence type="predicted"/>
<feature type="compositionally biased region" description="Polar residues" evidence="3">
    <location>
        <begin position="1056"/>
        <end position="1067"/>
    </location>
</feature>
<dbReference type="PROSITE" id="PS50853">
    <property type="entry name" value="FN3"/>
    <property type="match status" value="5"/>
</dbReference>
<feature type="transmembrane region" description="Helical" evidence="4">
    <location>
        <begin position="922"/>
        <end position="944"/>
    </location>
</feature>
<dbReference type="Pfam" id="PF00041">
    <property type="entry name" value="fn3"/>
    <property type="match status" value="5"/>
</dbReference>
<protein>
    <submittedName>
        <fullName evidence="5">Protogenin</fullName>
    </submittedName>
</protein>
<dbReference type="InterPro" id="IPR036116">
    <property type="entry name" value="FN3_sf"/>
</dbReference>